<comment type="caution">
    <text evidence="3">The sequence shown here is derived from an EMBL/GenBank/DDBJ whole genome shotgun (WGS) entry which is preliminary data.</text>
</comment>
<evidence type="ECO:0000313" key="4">
    <source>
        <dbReference type="Proteomes" id="UP000266234"/>
    </source>
</evidence>
<feature type="region of interest" description="Disordered" evidence="1">
    <location>
        <begin position="738"/>
        <end position="758"/>
    </location>
</feature>
<sequence>MLPETLLADISQYNADTNSVAAFLASTARICGYKCERLDDCKPSVGGRLKGKARKEAKSQKAEPTKQPPNVKRTKYTVALREFVPMAECIAKSQKPLITVPSSFVSTIDRAIRLRSTFANQMMDHGLDTDLDADSTYDYFVGILKGVREALHPRFPYKEKTQRPQSSKEDLPQGFHALTVEEPSEDFANSPDIERPQQAPGDNTDYEAEEAEAMNGTDQLVWSLLLIEVKSIRDQIDWVWQRYLDNSIDITAAAVATNTGIQMGIRNIMDTGNCPDDLFAEFNSSFLYAFHLITPLVEQTQDSFVFFRPGKFDCQTAGDQIKKVDMKALYEYWVEGVLFLHYNIEKRENDGFPIEDEFLRILRKTNQTNEASLEMAFAAQIFLDIRHLLGSDTIGSDTIGSDTMANKTLASLSEMMDGIKQFVKKHDKSHPPSFIDPVRPQIAEGLKFLERLVFDMVPEVRAYHIRNGLDVEGAKEPWRFYKRLPVLCGLALFHARAEPQDKDAWRLDVTDQPLKNTAFRQAVQGMDKGGPVSSAYLRVYKQRGDCVDLMKKDVYDIASLSKYKLAVQDGQYVFVALNVEEKQQLNERAFQSKLMHTTRQEPWSVSNYLILLTYALVAEARELAFPYMTMHNVCDMTRHYLFERCKRVMEEEVLFPGAITIYQPNDMMVNILWLVDWPGGDPVLKEAAAVIRVIRGLCDDGELQGRIQHLKSFSKPVPVPSVIPKLHRIWYLGHPDKVEPRHDDPSQQDDTQQAGSKSTSLKWLDKYFAMFD</sequence>
<dbReference type="Pfam" id="PF20253">
    <property type="entry name" value="DUF6604"/>
    <property type="match status" value="1"/>
</dbReference>
<keyword evidence="4" id="KW-1185">Reference proteome</keyword>
<feature type="domain" description="DUF6604" evidence="2">
    <location>
        <begin position="12"/>
        <end position="265"/>
    </location>
</feature>
<feature type="region of interest" description="Disordered" evidence="1">
    <location>
        <begin position="182"/>
        <end position="204"/>
    </location>
</feature>
<dbReference type="PANTHER" id="PTHR38795:SF1">
    <property type="entry name" value="DUF6604 DOMAIN-CONTAINING PROTEIN"/>
    <property type="match status" value="1"/>
</dbReference>
<dbReference type="InterPro" id="IPR046539">
    <property type="entry name" value="DUF6604"/>
</dbReference>
<dbReference type="AlphaFoldDB" id="A0A395T2X4"/>
<feature type="compositionally biased region" description="Polar residues" evidence="1">
    <location>
        <begin position="748"/>
        <end position="758"/>
    </location>
</feature>
<reference evidence="3 4" key="1">
    <citation type="journal article" date="2018" name="PLoS Pathog.">
        <title>Evolution of structural diversity of trichothecenes, a family of toxins produced by plant pathogenic and entomopathogenic fungi.</title>
        <authorList>
            <person name="Proctor R.H."/>
            <person name="McCormick S.P."/>
            <person name="Kim H.S."/>
            <person name="Cardoza R.E."/>
            <person name="Stanley A.M."/>
            <person name="Lindo L."/>
            <person name="Kelly A."/>
            <person name="Brown D.W."/>
            <person name="Lee T."/>
            <person name="Vaughan M.M."/>
            <person name="Alexander N.J."/>
            <person name="Busman M."/>
            <person name="Gutierrez S."/>
        </authorList>
    </citation>
    <scope>NUCLEOTIDE SEQUENCE [LARGE SCALE GENOMIC DNA]</scope>
    <source>
        <strain evidence="3 4">NRRL 20695</strain>
    </source>
</reference>
<name>A0A395T2X4_9HYPO</name>
<dbReference type="EMBL" id="PXOG01000056">
    <property type="protein sequence ID" value="RGP79058.1"/>
    <property type="molecule type" value="Genomic_DNA"/>
</dbReference>
<feature type="region of interest" description="Disordered" evidence="1">
    <location>
        <begin position="48"/>
        <end position="69"/>
    </location>
</feature>
<dbReference type="PANTHER" id="PTHR38795">
    <property type="entry name" value="DUF6604 DOMAIN-CONTAINING PROTEIN"/>
    <property type="match status" value="1"/>
</dbReference>
<organism evidence="3 4">
    <name type="scientific">Fusarium longipes</name>
    <dbReference type="NCBI Taxonomy" id="694270"/>
    <lineage>
        <taxon>Eukaryota</taxon>
        <taxon>Fungi</taxon>
        <taxon>Dikarya</taxon>
        <taxon>Ascomycota</taxon>
        <taxon>Pezizomycotina</taxon>
        <taxon>Sordariomycetes</taxon>
        <taxon>Hypocreomycetidae</taxon>
        <taxon>Hypocreales</taxon>
        <taxon>Nectriaceae</taxon>
        <taxon>Fusarium</taxon>
    </lineage>
</organism>
<evidence type="ECO:0000256" key="1">
    <source>
        <dbReference type="SAM" id="MobiDB-lite"/>
    </source>
</evidence>
<accession>A0A395T2X4</accession>
<gene>
    <name evidence="3" type="ORF">FLONG3_2964</name>
</gene>
<dbReference type="OrthoDB" id="5238236at2759"/>
<dbReference type="Proteomes" id="UP000266234">
    <property type="component" value="Unassembled WGS sequence"/>
</dbReference>
<feature type="compositionally biased region" description="Basic and acidic residues" evidence="1">
    <location>
        <begin position="54"/>
        <end position="64"/>
    </location>
</feature>
<evidence type="ECO:0000259" key="2">
    <source>
        <dbReference type="Pfam" id="PF20253"/>
    </source>
</evidence>
<dbReference type="STRING" id="694270.A0A395T2X4"/>
<evidence type="ECO:0000313" key="3">
    <source>
        <dbReference type="EMBL" id="RGP79058.1"/>
    </source>
</evidence>
<protein>
    <recommendedName>
        <fullName evidence="2">DUF6604 domain-containing protein</fullName>
    </recommendedName>
</protein>
<proteinExistence type="predicted"/>